<dbReference type="SUPFAM" id="SSF69618">
    <property type="entry name" value="HemD-like"/>
    <property type="match status" value="1"/>
</dbReference>
<dbReference type="GO" id="GO:0004852">
    <property type="term" value="F:uroporphyrinogen-III synthase activity"/>
    <property type="evidence" value="ECO:0007669"/>
    <property type="project" value="UniProtKB-EC"/>
</dbReference>
<evidence type="ECO:0000313" key="4">
    <source>
        <dbReference type="Proteomes" id="UP000307768"/>
    </source>
</evidence>
<dbReference type="Pfam" id="PF02602">
    <property type="entry name" value="HEM4"/>
    <property type="match status" value="1"/>
</dbReference>
<dbReference type="Proteomes" id="UP000307768">
    <property type="component" value="Unassembled WGS sequence"/>
</dbReference>
<accession>A0A5Q6RRJ5</accession>
<dbReference type="PANTHER" id="PTHR40082">
    <property type="entry name" value="BLR5956 PROTEIN"/>
    <property type="match status" value="1"/>
</dbReference>
<dbReference type="InterPro" id="IPR036108">
    <property type="entry name" value="4pyrrol_syn_uPrphyn_synt_sf"/>
</dbReference>
<dbReference type="InterPro" id="IPR016032">
    <property type="entry name" value="Sig_transdc_resp-reg_C-effctor"/>
</dbReference>
<dbReference type="EC" id="4.2.1.75" evidence="3"/>
<dbReference type="CDD" id="cd06578">
    <property type="entry name" value="HemD"/>
    <property type="match status" value="1"/>
</dbReference>
<dbReference type="Pfam" id="PF00486">
    <property type="entry name" value="Trans_reg_C"/>
    <property type="match status" value="1"/>
</dbReference>
<dbReference type="InterPro" id="IPR036388">
    <property type="entry name" value="WH-like_DNA-bd_sf"/>
</dbReference>
<evidence type="ECO:0000259" key="2">
    <source>
        <dbReference type="SMART" id="SM00862"/>
    </source>
</evidence>
<dbReference type="SUPFAM" id="SSF46894">
    <property type="entry name" value="C-terminal effector domain of the bipartite response regulators"/>
    <property type="match status" value="1"/>
</dbReference>
<evidence type="ECO:0000256" key="1">
    <source>
        <dbReference type="ARBA" id="ARBA00023125"/>
    </source>
</evidence>
<dbReference type="RefSeq" id="WP_149770784.1">
    <property type="nucleotide sequence ID" value="NZ_VDFQ02000005.1"/>
</dbReference>
<evidence type="ECO:0000313" key="3">
    <source>
        <dbReference type="EMBL" id="KAA1420615.1"/>
    </source>
</evidence>
<dbReference type="Gene3D" id="1.10.10.10">
    <property type="entry name" value="Winged helix-like DNA-binding domain superfamily/Winged helix DNA-binding domain"/>
    <property type="match status" value="1"/>
</dbReference>
<dbReference type="InterPro" id="IPR039793">
    <property type="entry name" value="UROS/Hem4"/>
</dbReference>
<dbReference type="GO" id="GO:0003677">
    <property type="term" value="F:DNA binding"/>
    <property type="evidence" value="ECO:0007669"/>
    <property type="project" value="UniProtKB-KW"/>
</dbReference>
<dbReference type="GO" id="GO:0006355">
    <property type="term" value="P:regulation of DNA-templated transcription"/>
    <property type="evidence" value="ECO:0007669"/>
    <property type="project" value="InterPro"/>
</dbReference>
<proteinExistence type="predicted"/>
<name>A0A5Q6RRJ5_9ACTN</name>
<dbReference type="AlphaFoldDB" id="A0A5Q6RRJ5"/>
<protein>
    <submittedName>
        <fullName evidence="3">Uroporphyrinogen-III synthase</fullName>
        <ecNumber evidence="3">4.2.1.75</ecNumber>
    </submittedName>
</protein>
<sequence length="374" mass="38678">MTPLGPVLAGTAILVTAQRRADDLALALGRRGAVVSVASALGVESHIDEETLLAHTRRLVAESADVVVVTTGIGFRSWLDTAEAAGLGEALVEALTRTRLVARGPKARGALQAAGLVPDWVAESETSAEIADFLCTDGVEGLRIVVQHHGAGDDGLEDKLRAAGGHPVGLVVYRWGPPPDPEAVRASVRDAAAGAYDAVVFTSAPGSAAWLNTARDEGVLAEIVELTEAGLLTVAAVGPVTAEPLRNAGILPLVPDRGRLGSLVRTLIMELGDDHEAVRTPAGALRVRASAVTLDHEVVAVSPSGLAVLRALTAVPGAVVSREALLRVLPGCSTDPHTAEVAVARLRDSFRGRAVVETVVKRGYRINLDHGSPA</sequence>
<gene>
    <name evidence="3" type="ORF">FE697_016845</name>
</gene>
<dbReference type="InterPro" id="IPR003754">
    <property type="entry name" value="4pyrrol_synth_uPrphyn_synth"/>
</dbReference>
<dbReference type="EMBL" id="VDFQ02000005">
    <property type="protein sequence ID" value="KAA1420615.1"/>
    <property type="molecule type" value="Genomic_DNA"/>
</dbReference>
<dbReference type="GO" id="GO:0006780">
    <property type="term" value="P:uroporphyrinogen III biosynthetic process"/>
    <property type="evidence" value="ECO:0007669"/>
    <property type="project" value="InterPro"/>
</dbReference>
<dbReference type="PANTHER" id="PTHR40082:SF1">
    <property type="entry name" value="BLR5956 PROTEIN"/>
    <property type="match status" value="1"/>
</dbReference>
<keyword evidence="1" id="KW-0238">DNA-binding</keyword>
<reference evidence="3 4" key="1">
    <citation type="submission" date="2019-09" db="EMBL/GenBank/DDBJ databases">
        <title>Mumia zhuanghuii sp. nov. isolated from the intestinal contents of plateau pika (Ochotona curzoniae) in the Qinghai-Tibet plateau of China.</title>
        <authorList>
            <person name="Tian Z."/>
        </authorList>
    </citation>
    <scope>NUCLEOTIDE SEQUENCE [LARGE SCALE GENOMIC DNA]</scope>
    <source>
        <strain evidence="4">350</strain>
    </source>
</reference>
<dbReference type="GO" id="GO:0000160">
    <property type="term" value="P:phosphorelay signal transduction system"/>
    <property type="evidence" value="ECO:0007669"/>
    <property type="project" value="InterPro"/>
</dbReference>
<keyword evidence="3" id="KW-0456">Lyase</keyword>
<feature type="domain" description="OmpR/PhoB-type" evidence="2">
    <location>
        <begin position="296"/>
        <end position="366"/>
    </location>
</feature>
<dbReference type="Gene3D" id="3.40.50.10090">
    <property type="match status" value="2"/>
</dbReference>
<dbReference type="NCBIfam" id="NF005568">
    <property type="entry name" value="PRK07239.1"/>
    <property type="match status" value="1"/>
</dbReference>
<comment type="caution">
    <text evidence="3">The sequence shown here is derived from an EMBL/GenBank/DDBJ whole genome shotgun (WGS) entry which is preliminary data.</text>
</comment>
<dbReference type="OrthoDB" id="213853at2"/>
<dbReference type="InterPro" id="IPR001867">
    <property type="entry name" value="OmpR/PhoB-type_DNA-bd"/>
</dbReference>
<dbReference type="SMART" id="SM00862">
    <property type="entry name" value="Trans_reg_C"/>
    <property type="match status" value="1"/>
</dbReference>
<organism evidence="3 4">
    <name type="scientific">Mumia zhuanghuii</name>
    <dbReference type="NCBI Taxonomy" id="2585211"/>
    <lineage>
        <taxon>Bacteria</taxon>
        <taxon>Bacillati</taxon>
        <taxon>Actinomycetota</taxon>
        <taxon>Actinomycetes</taxon>
        <taxon>Propionibacteriales</taxon>
        <taxon>Nocardioidaceae</taxon>
        <taxon>Mumia</taxon>
    </lineage>
</organism>